<dbReference type="OMA" id="YTNWQNG"/>
<proteinExistence type="predicted"/>
<dbReference type="InterPro" id="IPR001304">
    <property type="entry name" value="C-type_lectin-like"/>
</dbReference>
<evidence type="ECO:0000313" key="4">
    <source>
        <dbReference type="Proteomes" id="UP000024404"/>
    </source>
</evidence>
<accession>A0A8R1XMT1</accession>
<reference evidence="3" key="2">
    <citation type="submission" date="2022-06" db="UniProtKB">
        <authorList>
            <consortium name="EnsemblMetazoa"/>
        </authorList>
    </citation>
    <scope>IDENTIFICATION</scope>
</reference>
<dbReference type="InterPro" id="IPR018378">
    <property type="entry name" value="C-type_lectin_CS"/>
</dbReference>
<dbReference type="InterPro" id="IPR016186">
    <property type="entry name" value="C-type_lectin-like/link_sf"/>
</dbReference>
<evidence type="ECO:0000313" key="3">
    <source>
        <dbReference type="EnsemblMetazoa" id="OVOC10175.1"/>
    </source>
</evidence>
<evidence type="ECO:0000256" key="1">
    <source>
        <dbReference type="ARBA" id="ARBA00023157"/>
    </source>
</evidence>
<dbReference type="Gene3D" id="3.10.100.10">
    <property type="entry name" value="Mannose-Binding Protein A, subunit A"/>
    <property type="match status" value="1"/>
</dbReference>
<dbReference type="AlphaFoldDB" id="A0A8R1XMT1"/>
<organism evidence="3 4">
    <name type="scientific">Onchocerca volvulus</name>
    <dbReference type="NCBI Taxonomy" id="6282"/>
    <lineage>
        <taxon>Eukaryota</taxon>
        <taxon>Metazoa</taxon>
        <taxon>Ecdysozoa</taxon>
        <taxon>Nematoda</taxon>
        <taxon>Chromadorea</taxon>
        <taxon>Rhabditida</taxon>
        <taxon>Spirurina</taxon>
        <taxon>Spiruromorpha</taxon>
        <taxon>Filarioidea</taxon>
        <taxon>Onchocercidae</taxon>
        <taxon>Onchocerca</taxon>
    </lineage>
</organism>
<dbReference type="PROSITE" id="PS50041">
    <property type="entry name" value="C_TYPE_LECTIN_2"/>
    <property type="match status" value="1"/>
</dbReference>
<protein>
    <submittedName>
        <fullName evidence="3">C-type lectin domain-containing protein</fullName>
    </submittedName>
</protein>
<dbReference type="EMBL" id="CMVM020000326">
    <property type="status" value="NOT_ANNOTATED_CDS"/>
    <property type="molecule type" value="Genomic_DNA"/>
</dbReference>
<dbReference type="PROSITE" id="PS00615">
    <property type="entry name" value="C_TYPE_LECTIN_1"/>
    <property type="match status" value="1"/>
</dbReference>
<dbReference type="SUPFAM" id="SSF56436">
    <property type="entry name" value="C-type lectin-like"/>
    <property type="match status" value="1"/>
</dbReference>
<keyword evidence="1" id="KW-1015">Disulfide bond</keyword>
<reference evidence="4" key="1">
    <citation type="submission" date="2013-10" db="EMBL/GenBank/DDBJ databases">
        <title>Genome sequencing of Onchocerca volvulus.</title>
        <authorList>
            <person name="Cotton J."/>
            <person name="Tsai J."/>
            <person name="Stanley E."/>
            <person name="Tracey A."/>
            <person name="Holroyd N."/>
            <person name="Lustigman S."/>
            <person name="Berriman M."/>
        </authorList>
    </citation>
    <scope>NUCLEOTIDE SEQUENCE</scope>
</reference>
<keyword evidence="4" id="KW-1185">Reference proteome</keyword>
<feature type="domain" description="C-type lectin" evidence="2">
    <location>
        <begin position="1"/>
        <end position="71"/>
    </location>
</feature>
<dbReference type="Proteomes" id="UP000024404">
    <property type="component" value="Unassembled WGS sequence"/>
</dbReference>
<dbReference type="EnsemblMetazoa" id="OVOC10175.1">
    <property type="protein sequence ID" value="OVOC10175.1"/>
    <property type="gene ID" value="WBGene00246984"/>
</dbReference>
<sequence>MIKYCMEIVAKIGQPIWLGAAIFGTSKNYENVDLSPFDYTNWQNGTRPAYKRSKKCVKISSQNQEWFSDCCYYRPVPYICKKLAGKMGRPYWITATNKTNNINPKFANKKGNTVMKQQEMKKEASDTVLPFLTKTYGSKNDIRKIN</sequence>
<dbReference type="Pfam" id="PF00059">
    <property type="entry name" value="Lectin_C"/>
    <property type="match status" value="1"/>
</dbReference>
<evidence type="ECO:0000259" key="2">
    <source>
        <dbReference type="PROSITE" id="PS50041"/>
    </source>
</evidence>
<dbReference type="InterPro" id="IPR016187">
    <property type="entry name" value="CTDL_fold"/>
</dbReference>
<name>A0A8R1XMT1_ONCVO</name>